<reference evidence="5 6" key="1">
    <citation type="submission" date="2018-08" db="EMBL/GenBank/DDBJ databases">
        <title>Genomic investigation of the strawberry pathogen Phytophthora fragariae indicates pathogenicity is determined by transcriptional variation in three key races.</title>
        <authorList>
            <person name="Adams T.M."/>
            <person name="Armitage A.D."/>
            <person name="Sobczyk M.K."/>
            <person name="Bates H.J."/>
            <person name="Dunwell J.M."/>
            <person name="Nellist C.F."/>
            <person name="Harrison R.J."/>
        </authorList>
    </citation>
    <scope>NUCLEOTIDE SEQUENCE [LARGE SCALE GENOMIC DNA]</scope>
    <source>
        <strain evidence="4 7">BC-1</strain>
        <strain evidence="3 6">NOV-27</strain>
        <strain evidence="2 8">NOV-71</strain>
        <strain evidence="1 5">NOV-9</strain>
    </source>
</reference>
<dbReference type="Proteomes" id="UP000429523">
    <property type="component" value="Unassembled WGS sequence"/>
</dbReference>
<evidence type="ECO:0000313" key="7">
    <source>
        <dbReference type="Proteomes" id="UP000440367"/>
    </source>
</evidence>
<evidence type="ECO:0000313" key="1">
    <source>
        <dbReference type="EMBL" id="KAE8940663.1"/>
    </source>
</evidence>
<protein>
    <submittedName>
        <fullName evidence="3">Uncharacterized protein</fullName>
    </submittedName>
</protein>
<dbReference type="EMBL" id="QXGD01000210">
    <property type="protein sequence ID" value="KAE9247684.1"/>
    <property type="molecule type" value="Genomic_DNA"/>
</dbReference>
<comment type="caution">
    <text evidence="3">The sequence shown here is derived from an EMBL/GenBank/DDBJ whole genome shotgun (WGS) entry which is preliminary data.</text>
</comment>
<evidence type="ECO:0000313" key="4">
    <source>
        <dbReference type="EMBL" id="KAE9247684.1"/>
    </source>
</evidence>
<name>A0A6A3YFR5_9STRA</name>
<dbReference type="OrthoDB" id="91990at2759"/>
<evidence type="ECO:0000313" key="5">
    <source>
        <dbReference type="Proteomes" id="UP000429523"/>
    </source>
</evidence>
<accession>A0A6A3YFR5</accession>
<evidence type="ECO:0000313" key="2">
    <source>
        <dbReference type="EMBL" id="KAE9107630.1"/>
    </source>
</evidence>
<dbReference type="EMBL" id="QXGF01000410">
    <property type="protein sequence ID" value="KAE8940663.1"/>
    <property type="molecule type" value="Genomic_DNA"/>
</dbReference>
<evidence type="ECO:0000313" key="6">
    <source>
        <dbReference type="Proteomes" id="UP000433483"/>
    </source>
</evidence>
<proteinExistence type="predicted"/>
<evidence type="ECO:0000313" key="3">
    <source>
        <dbReference type="EMBL" id="KAE9218121.1"/>
    </source>
</evidence>
<keyword evidence="6" id="KW-1185">Reference proteome</keyword>
<dbReference type="Proteomes" id="UP000440367">
    <property type="component" value="Unassembled WGS sequence"/>
</dbReference>
<gene>
    <name evidence="4" type="ORF">PF002_g6162</name>
    <name evidence="3" type="ORF">PF005_g8387</name>
    <name evidence="2" type="ORF">PF007_g12967</name>
    <name evidence="1" type="ORF">PF009_g9533</name>
</gene>
<dbReference type="EMBL" id="QXFZ01000699">
    <property type="protein sequence ID" value="KAE9107630.1"/>
    <property type="molecule type" value="Genomic_DNA"/>
</dbReference>
<dbReference type="AlphaFoldDB" id="A0A6A3YFR5"/>
<dbReference type="Proteomes" id="UP000433483">
    <property type="component" value="Unassembled WGS sequence"/>
</dbReference>
<sequence>MGKCPMEEFYNQIQQWLDPVKHARMLPEMAEKMSN</sequence>
<dbReference type="Proteomes" id="UP000441208">
    <property type="component" value="Unassembled WGS sequence"/>
</dbReference>
<organism evidence="3 6">
    <name type="scientific">Phytophthora fragariae</name>
    <dbReference type="NCBI Taxonomy" id="53985"/>
    <lineage>
        <taxon>Eukaryota</taxon>
        <taxon>Sar</taxon>
        <taxon>Stramenopiles</taxon>
        <taxon>Oomycota</taxon>
        <taxon>Peronosporomycetes</taxon>
        <taxon>Peronosporales</taxon>
        <taxon>Peronosporaceae</taxon>
        <taxon>Phytophthora</taxon>
    </lineage>
</organism>
<evidence type="ECO:0000313" key="8">
    <source>
        <dbReference type="Proteomes" id="UP000441208"/>
    </source>
</evidence>
<dbReference type="EMBL" id="QXGB01000355">
    <property type="protein sequence ID" value="KAE9218121.1"/>
    <property type="molecule type" value="Genomic_DNA"/>
</dbReference>